<proteinExistence type="predicted"/>
<accession>A0A2A8D101</accession>
<dbReference type="AlphaFoldDB" id="A0A2A8D101"/>
<dbReference type="EMBL" id="PDEQ01000002">
    <property type="protein sequence ID" value="PEN14596.1"/>
    <property type="molecule type" value="Genomic_DNA"/>
</dbReference>
<feature type="transmembrane region" description="Helical" evidence="1">
    <location>
        <begin position="58"/>
        <end position="81"/>
    </location>
</feature>
<evidence type="ECO:0000256" key="1">
    <source>
        <dbReference type="SAM" id="Phobius"/>
    </source>
</evidence>
<keyword evidence="1" id="KW-0472">Membrane</keyword>
<dbReference type="OrthoDB" id="1524472at2"/>
<protein>
    <recommendedName>
        <fullName evidence="2">YdbS-like PH domain-containing protein</fullName>
    </recommendedName>
</protein>
<dbReference type="PANTHER" id="PTHR34473">
    <property type="entry name" value="UPF0699 TRANSMEMBRANE PROTEIN YDBS"/>
    <property type="match status" value="1"/>
</dbReference>
<evidence type="ECO:0000313" key="3">
    <source>
        <dbReference type="EMBL" id="PEN14596.1"/>
    </source>
</evidence>
<sequence>METDSPPPETTSSDNLRSLEPSMRTVWAIKRGVFVAFVSFAVFFYDLAHLFGTSALPFGTLTGIVVVLGTAYALFWPRLLYRSWGFSIRSEEIYIEHGVLNHVRTVVPLRRIQHLDVSQDLLEREFSLGRLVVHTAGSRSSDVVIPGLNLKEAERIRDRVKQFILEDPLMEDPV</sequence>
<keyword evidence="4" id="KW-1185">Reference proteome</keyword>
<evidence type="ECO:0000259" key="2">
    <source>
        <dbReference type="Pfam" id="PF03703"/>
    </source>
</evidence>
<dbReference type="Proteomes" id="UP000220102">
    <property type="component" value="Unassembled WGS sequence"/>
</dbReference>
<dbReference type="RefSeq" id="WP_098074769.1">
    <property type="nucleotide sequence ID" value="NZ_PDEQ01000002.1"/>
</dbReference>
<dbReference type="Pfam" id="PF03703">
    <property type="entry name" value="bPH_2"/>
    <property type="match status" value="1"/>
</dbReference>
<organism evidence="3 4">
    <name type="scientific">Longibacter salinarum</name>
    <dbReference type="NCBI Taxonomy" id="1850348"/>
    <lineage>
        <taxon>Bacteria</taxon>
        <taxon>Pseudomonadati</taxon>
        <taxon>Rhodothermota</taxon>
        <taxon>Rhodothermia</taxon>
        <taxon>Rhodothermales</taxon>
        <taxon>Salisaetaceae</taxon>
        <taxon>Longibacter</taxon>
    </lineage>
</organism>
<evidence type="ECO:0000313" key="4">
    <source>
        <dbReference type="Proteomes" id="UP000220102"/>
    </source>
</evidence>
<dbReference type="PANTHER" id="PTHR34473:SF3">
    <property type="entry name" value="TRANSMEMBRANE PROTEIN-RELATED"/>
    <property type="match status" value="1"/>
</dbReference>
<keyword evidence="1" id="KW-1133">Transmembrane helix</keyword>
<feature type="transmembrane region" description="Helical" evidence="1">
    <location>
        <begin position="32"/>
        <end position="52"/>
    </location>
</feature>
<reference evidence="3 4" key="1">
    <citation type="submission" date="2017-10" db="EMBL/GenBank/DDBJ databases">
        <title>Draft genome of Longibacter Salinarum.</title>
        <authorList>
            <person name="Goh K.M."/>
            <person name="Shamsir M.S."/>
            <person name="Lim S.W."/>
        </authorList>
    </citation>
    <scope>NUCLEOTIDE SEQUENCE [LARGE SCALE GENOMIC DNA]</scope>
    <source>
        <strain evidence="3 4">KCTC 52045</strain>
    </source>
</reference>
<dbReference type="InterPro" id="IPR005182">
    <property type="entry name" value="YdbS-like_PH"/>
</dbReference>
<name>A0A2A8D101_9BACT</name>
<gene>
    <name evidence="3" type="ORF">CRI94_06125</name>
</gene>
<keyword evidence="1" id="KW-0812">Transmembrane</keyword>
<comment type="caution">
    <text evidence="3">The sequence shown here is derived from an EMBL/GenBank/DDBJ whole genome shotgun (WGS) entry which is preliminary data.</text>
</comment>
<feature type="domain" description="YdbS-like PH" evidence="2">
    <location>
        <begin position="81"/>
        <end position="159"/>
    </location>
</feature>